<proteinExistence type="inferred from homology"/>
<protein>
    <recommendedName>
        <fullName evidence="9">Protein YIPF</fullName>
    </recommendedName>
</protein>
<evidence type="ECO:0000313" key="8">
    <source>
        <dbReference type="Proteomes" id="UP000789390"/>
    </source>
</evidence>
<dbReference type="AlphaFoldDB" id="A0A8J2RQR0"/>
<organism evidence="7 8">
    <name type="scientific">Daphnia galeata</name>
    <dbReference type="NCBI Taxonomy" id="27404"/>
    <lineage>
        <taxon>Eukaryota</taxon>
        <taxon>Metazoa</taxon>
        <taxon>Ecdysozoa</taxon>
        <taxon>Arthropoda</taxon>
        <taxon>Crustacea</taxon>
        <taxon>Branchiopoda</taxon>
        <taxon>Diplostraca</taxon>
        <taxon>Cladocera</taxon>
        <taxon>Anomopoda</taxon>
        <taxon>Daphniidae</taxon>
        <taxon>Daphnia</taxon>
    </lineage>
</organism>
<dbReference type="GO" id="GO:0006888">
    <property type="term" value="P:endoplasmic reticulum to Golgi vesicle-mediated transport"/>
    <property type="evidence" value="ECO:0007669"/>
    <property type="project" value="InterPro"/>
</dbReference>
<keyword evidence="8" id="KW-1185">Reference proteome</keyword>
<evidence type="ECO:0000256" key="1">
    <source>
        <dbReference type="ARBA" id="ARBA00004141"/>
    </source>
</evidence>
<name>A0A8J2RQR0_9CRUS</name>
<dbReference type="Proteomes" id="UP000789390">
    <property type="component" value="Unassembled WGS sequence"/>
</dbReference>
<reference evidence="7" key="1">
    <citation type="submission" date="2021-11" db="EMBL/GenBank/DDBJ databases">
        <authorList>
            <person name="Schell T."/>
        </authorList>
    </citation>
    <scope>NUCLEOTIDE SEQUENCE</scope>
    <source>
        <strain evidence="7">M5</strain>
    </source>
</reference>
<evidence type="ECO:0000256" key="3">
    <source>
        <dbReference type="ARBA" id="ARBA00022692"/>
    </source>
</evidence>
<dbReference type="PANTHER" id="PTHR21236:SF2">
    <property type="entry name" value="PROTEIN YIPF"/>
    <property type="match status" value="1"/>
</dbReference>
<evidence type="ECO:0000256" key="4">
    <source>
        <dbReference type="ARBA" id="ARBA00022989"/>
    </source>
</evidence>
<feature type="transmembrane region" description="Helical" evidence="6">
    <location>
        <begin position="181"/>
        <end position="201"/>
    </location>
</feature>
<evidence type="ECO:0000313" key="7">
    <source>
        <dbReference type="EMBL" id="CAH0107785.1"/>
    </source>
</evidence>
<keyword evidence="4 6" id="KW-1133">Transmembrane helix</keyword>
<dbReference type="GO" id="GO:0016020">
    <property type="term" value="C:membrane"/>
    <property type="evidence" value="ECO:0007669"/>
    <property type="project" value="UniProtKB-SubCell"/>
</dbReference>
<accession>A0A8J2RQR0</accession>
<evidence type="ECO:0000256" key="2">
    <source>
        <dbReference type="ARBA" id="ARBA00010596"/>
    </source>
</evidence>
<feature type="transmembrane region" description="Helical" evidence="6">
    <location>
        <begin position="207"/>
        <end position="231"/>
    </location>
</feature>
<dbReference type="InterPro" id="IPR045231">
    <property type="entry name" value="Yip1/4-like"/>
</dbReference>
<evidence type="ECO:0008006" key="9">
    <source>
        <dbReference type="Google" id="ProtNLM"/>
    </source>
</evidence>
<feature type="transmembrane region" description="Helical" evidence="6">
    <location>
        <begin position="236"/>
        <end position="257"/>
    </location>
</feature>
<dbReference type="OrthoDB" id="440385at2759"/>
<dbReference type="PANTHER" id="PTHR21236">
    <property type="entry name" value="GOLGI MEMBRANE PROTEIN YIP1"/>
    <property type="match status" value="1"/>
</dbReference>
<keyword evidence="5 6" id="KW-0472">Membrane</keyword>
<evidence type="ECO:0000256" key="6">
    <source>
        <dbReference type="SAM" id="Phobius"/>
    </source>
</evidence>
<dbReference type="GO" id="GO:0005802">
    <property type="term" value="C:trans-Golgi network"/>
    <property type="evidence" value="ECO:0007669"/>
    <property type="project" value="TreeGrafter"/>
</dbReference>
<gene>
    <name evidence="7" type="ORF">DGAL_LOCUS11119</name>
</gene>
<sequence length="287" mass="30521">MANPNDQNYYYGQSSGMAQPGYGWGDANQGDGISFDMDSNFGQEQHFQSFDYSQTSAHTSAIPDTSTSAGLYPTIPQAYESSYIGSPPTVYGGQQFLNPNASSFPTSNVASTGTEFEDEPPLLEELGINPDHIFQKTLAVLNPLRETDASILQDTDLAGPLAFVLAFGGFLLLSGKVHFSYIYGIGVLGCLAIYAMLNLMAVSGVSIGVTVSVLGYCLLPMVALSGVSILISLQGLLGIVLTALAILWCSISASKLFVTALTMDHQQPLVAYPCAMLYGVFALLTIF</sequence>
<comment type="similarity">
    <text evidence="2">Belongs to the YIP1 family.</text>
</comment>
<dbReference type="GO" id="GO:0048280">
    <property type="term" value="P:vesicle fusion with Golgi apparatus"/>
    <property type="evidence" value="ECO:0007669"/>
    <property type="project" value="TreeGrafter"/>
</dbReference>
<evidence type="ECO:0000256" key="5">
    <source>
        <dbReference type="ARBA" id="ARBA00023136"/>
    </source>
</evidence>
<dbReference type="EMBL" id="CAKKLH010000279">
    <property type="protein sequence ID" value="CAH0107785.1"/>
    <property type="molecule type" value="Genomic_DNA"/>
</dbReference>
<comment type="caution">
    <text evidence="7">The sequence shown here is derived from an EMBL/GenBank/DDBJ whole genome shotgun (WGS) entry which is preliminary data.</text>
</comment>
<feature type="transmembrane region" description="Helical" evidence="6">
    <location>
        <begin position="269"/>
        <end position="286"/>
    </location>
</feature>
<feature type="transmembrane region" description="Helical" evidence="6">
    <location>
        <begin position="157"/>
        <end position="174"/>
    </location>
</feature>
<comment type="subcellular location">
    <subcellularLocation>
        <location evidence="1">Membrane</location>
        <topology evidence="1">Multi-pass membrane protein</topology>
    </subcellularLocation>
</comment>
<keyword evidence="3 6" id="KW-0812">Transmembrane</keyword>